<reference evidence="3" key="1">
    <citation type="submission" date="2021-02" db="EMBL/GenBank/DDBJ databases">
        <authorList>
            <person name="Nowell W R."/>
        </authorList>
    </citation>
    <scope>NUCLEOTIDE SEQUENCE</scope>
</reference>
<evidence type="ECO:0000313" key="4">
    <source>
        <dbReference type="EMBL" id="CAF1404869.1"/>
    </source>
</evidence>
<dbReference type="EMBL" id="CAJNOI010000057">
    <property type="protein sequence ID" value="CAF0963931.1"/>
    <property type="molecule type" value="Genomic_DNA"/>
</dbReference>
<keyword evidence="2" id="KW-0472">Membrane</keyword>
<feature type="transmembrane region" description="Helical" evidence="2">
    <location>
        <begin position="458"/>
        <end position="476"/>
    </location>
</feature>
<protein>
    <submittedName>
        <fullName evidence="3">Uncharacterized protein</fullName>
    </submittedName>
</protein>
<keyword evidence="2" id="KW-0812">Transmembrane</keyword>
<dbReference type="EMBL" id="CAJNOM010000379">
    <property type="protein sequence ID" value="CAF1404869.1"/>
    <property type="molecule type" value="Genomic_DNA"/>
</dbReference>
<feature type="transmembrane region" description="Helical" evidence="2">
    <location>
        <begin position="30"/>
        <end position="49"/>
    </location>
</feature>
<keyword evidence="2" id="KW-1133">Transmembrane helix</keyword>
<gene>
    <name evidence="3" type="ORF">BJG266_LOCUS13956</name>
    <name evidence="4" type="ORF">QVE165_LOCUS37043</name>
</gene>
<organism evidence="3 6">
    <name type="scientific">Adineta steineri</name>
    <dbReference type="NCBI Taxonomy" id="433720"/>
    <lineage>
        <taxon>Eukaryota</taxon>
        <taxon>Metazoa</taxon>
        <taxon>Spiralia</taxon>
        <taxon>Gnathifera</taxon>
        <taxon>Rotifera</taxon>
        <taxon>Eurotatoria</taxon>
        <taxon>Bdelloidea</taxon>
        <taxon>Adinetida</taxon>
        <taxon>Adinetidae</taxon>
        <taxon>Adineta</taxon>
    </lineage>
</organism>
<accession>A0A814E726</accession>
<comment type="caution">
    <text evidence="3">The sequence shown here is derived from an EMBL/GenBank/DDBJ whole genome shotgun (WGS) entry which is preliminary data.</text>
</comment>
<sequence>MLEENDYDDDDGDGSIRDPSITLKYQKYKTWLYVILLIVCLYVLFYVTLIKKESKTVVIKNITPDIFNKLYLEHGQSLSCPCSTVMIPYENFVSNNVTMHPICSSVFIGKQWIDGLYFIDAKSLGPWDFRKTAFSQFNLLSKFCSLSQEINSQTQIDIDHTDFFAVELLSETQVQKEIDGVIEFEKTSASSRMMTFVNYIRTTIQGNYLVSALGTNWIITTYYDLSGYYSVTGVQVDQSASGFSSIFCSRTVILIAATLSESSNDSIAFYNMREMTLRDNSTIVNGFFVGCTPLEAIFQSTLDCLYELECLQLLFDYFPNLNQLNFTANNSILSSEHDNTTVINYLSRLFINNWSSKINYSEYFNRCSPSMCTYTITDRTDLSYAITLFISLYGGLIIILRLVASYFINILSKFTNRSNHQNTNALTLIESIKRLNFFKNINDRTEDSIKQQRITTRVYLILLFGSICILCLFTSFNSEIVLITVSSPSLATYNSLEIAYSETLRCPCSNKTIPYHTFVSTSLRFHQICTSDFVDDDWIQIVRNNIGYNINNDWRNDAGGEFQTLSDFCRLANKTIDDATDRFLSQFFIASSLMNEIDFNRQLYAILNQFHQSTLYNFNLVKDLAQFILQVDQLYRGSTAGFTVYDYEDLVINFITNETNNDTTVQGQFILKEIQEINSTMTTCVCAINPYCQNPAFIQFEYTDLSSIYDIPGWKQGCSRIDSLQLSTLECLYPDSTSDCFSTLMSTMGKLSYYSWFLTSLTLHIEPLIYDPTVSRYPPNTPMSSIFSEMMLEQWNSSASYKIFYESCAPTYCSYSQRIHKQTFIGIIVTFVSLIGGIVVSLRLVTPHAVKFILKFLTKSKKKPKQTIQVRGSCLDRLKMLIQSLIKLLPTKLIEFNMFISRDIGSDVNQVRAKIYGQWATRLYMILFISSLTILIFYTAIQPKALIKNFDQPSYTYYNHLKEVYGVDLKCTCSNIASTYNQFVEIQPVFHSICSSHFVSEEWRLDLTNGLVSNLSVYKQNDYRRFLSAHLQYLQGLCQFSMQSVNNSINGFLTSLLVTNELLSNSSFYDRLDLLTEQSKSNAPILLSRLLSLIRDINHGNAFISIYGTNFIYIPMVPEVFYGYTPTEPIIYDDDCSCGLFPNCTTQATFIETNSSIKMSVKGMKIGCIPSESLLASTLECFYDQSCLDLIQHYTNYRNSSTPLSTTTTTRFTSNTTIDELKNNLFIERWSTQINYLSYYEQCLPSVCSYTNIEKFNLLYTITVILGLQGGLTIVLKWICPKLVRIGSKIYHRRKRQISSNQVSPSMITETNIQYTTWNSETTIVIIRSQNDVISPTRSTFKIVIGIILLICLIIAIVIFSICYARQDSTTTNPPLHDSFNTTLSTTKTISSSTSEPICQFHFERVMIDTQCLETNLVASVLIDFNDDKQMDLILYCDYTQTIDILLGNGNATFREMCKISLRMNSSVLFIRVADMDNDSRLDLIILYQNDYDSYEIVILFGSVDLNKDQMLDIVVLLIFDNYVYVYFGDINATFSSQSMLFIGLGSAPKQLGIADFNNDNYLDIAVLNDASLHIHVFLSNSSTGFQPQKRFFTAYDIESFDMVVGDFDNDNQSDIVVIHELINTVCMLYQFNNGTFNVNNQIVTNYPVALDIIAIGDLNGDNYLDIIIGSISPYKTYGFLGGGNGNFQSQIIDSSELEISKRWIGASDFNNDNCQDIISMDDTSGTINVLLNTCGCSRN</sequence>
<evidence type="ECO:0000313" key="6">
    <source>
        <dbReference type="Proteomes" id="UP000663877"/>
    </source>
</evidence>
<dbReference type="OrthoDB" id="10008860at2759"/>
<feature type="transmembrane region" description="Helical" evidence="2">
    <location>
        <begin position="1258"/>
        <end position="1280"/>
    </location>
</feature>
<dbReference type="PANTHER" id="PTHR44103">
    <property type="entry name" value="PROPROTEIN CONVERTASE P"/>
    <property type="match status" value="1"/>
</dbReference>
<dbReference type="InterPro" id="IPR028994">
    <property type="entry name" value="Integrin_alpha_N"/>
</dbReference>
<name>A0A814E726_9BILA</name>
<feature type="transmembrane region" description="Helical" evidence="2">
    <location>
        <begin position="1343"/>
        <end position="1362"/>
    </location>
</feature>
<dbReference type="Proteomes" id="UP000663877">
    <property type="component" value="Unassembled WGS sequence"/>
</dbReference>
<keyword evidence="5" id="KW-1185">Reference proteome</keyword>
<feature type="transmembrane region" description="Helical" evidence="2">
    <location>
        <begin position="382"/>
        <end position="408"/>
    </location>
</feature>
<keyword evidence="1" id="KW-0732">Signal</keyword>
<dbReference type="Proteomes" id="UP000663832">
    <property type="component" value="Unassembled WGS sequence"/>
</dbReference>
<dbReference type="Pfam" id="PF13517">
    <property type="entry name" value="FG-GAP_3"/>
    <property type="match status" value="2"/>
</dbReference>
<dbReference type="InterPro" id="IPR013517">
    <property type="entry name" value="FG-GAP"/>
</dbReference>
<proteinExistence type="predicted"/>
<dbReference type="SUPFAM" id="SSF69318">
    <property type="entry name" value="Integrin alpha N-terminal domain"/>
    <property type="match status" value="1"/>
</dbReference>
<evidence type="ECO:0000313" key="3">
    <source>
        <dbReference type="EMBL" id="CAF0963931.1"/>
    </source>
</evidence>
<dbReference type="PANTHER" id="PTHR44103:SF1">
    <property type="entry name" value="PROPROTEIN CONVERTASE P"/>
    <property type="match status" value="1"/>
</dbReference>
<evidence type="ECO:0000256" key="2">
    <source>
        <dbReference type="SAM" id="Phobius"/>
    </source>
</evidence>
<feature type="transmembrane region" description="Helical" evidence="2">
    <location>
        <begin position="824"/>
        <end position="845"/>
    </location>
</feature>
<evidence type="ECO:0000313" key="5">
    <source>
        <dbReference type="Proteomes" id="UP000663832"/>
    </source>
</evidence>
<dbReference type="Gene3D" id="2.130.10.130">
    <property type="entry name" value="Integrin alpha, N-terminal"/>
    <property type="match status" value="1"/>
</dbReference>
<evidence type="ECO:0000256" key="1">
    <source>
        <dbReference type="ARBA" id="ARBA00022729"/>
    </source>
</evidence>
<feature type="transmembrane region" description="Helical" evidence="2">
    <location>
        <begin position="923"/>
        <end position="941"/>
    </location>
</feature>